<protein>
    <recommendedName>
        <fullName evidence="4">Lipoprotein</fullName>
    </recommendedName>
</protein>
<proteinExistence type="predicted"/>
<name>A0ABW0ED65_9BACT</name>
<feature type="region of interest" description="Disordered" evidence="1">
    <location>
        <begin position="33"/>
        <end position="52"/>
    </location>
</feature>
<dbReference type="Proteomes" id="UP001596161">
    <property type="component" value="Unassembled WGS sequence"/>
</dbReference>
<reference evidence="3" key="1">
    <citation type="journal article" date="2019" name="Int. J. Syst. Evol. Microbiol.">
        <title>The Global Catalogue of Microorganisms (GCM) 10K type strain sequencing project: providing services to taxonomists for standard genome sequencing and annotation.</title>
        <authorList>
            <consortium name="The Broad Institute Genomics Platform"/>
            <consortium name="The Broad Institute Genome Sequencing Center for Infectious Disease"/>
            <person name="Wu L."/>
            <person name="Ma J."/>
        </authorList>
    </citation>
    <scope>NUCLEOTIDE SEQUENCE [LARGE SCALE GENOMIC DNA]</scope>
    <source>
        <strain evidence="3">KACC 12602</strain>
    </source>
</reference>
<dbReference type="EMBL" id="JBHSKT010000007">
    <property type="protein sequence ID" value="MFC5271541.1"/>
    <property type="molecule type" value="Genomic_DNA"/>
</dbReference>
<dbReference type="RefSeq" id="WP_378017899.1">
    <property type="nucleotide sequence ID" value="NZ_JBHSKT010000007.1"/>
</dbReference>
<sequence length="212" mass="23893">MKKLLLLSAIACTLFSCEEKRTVEKSVKITRDQNGTTTTTTAEKAEGDTATKPDFETGKVELNIKRTHHFSDPTKPDNFALHLTGPSLLKSTIHFTITDPKGTTIFLDTLTAADLEASMVYEMKTNKPTEQEREAFVKKRLNEFFDDKNFSTPAIAPNDMYDRIYGNEKSWNAIKNDPKSISFNYLIGKENGQRIAYSRLEKKVMHVGNFGG</sequence>
<keyword evidence="3" id="KW-1185">Reference proteome</keyword>
<evidence type="ECO:0000313" key="2">
    <source>
        <dbReference type="EMBL" id="MFC5271541.1"/>
    </source>
</evidence>
<evidence type="ECO:0008006" key="4">
    <source>
        <dbReference type="Google" id="ProtNLM"/>
    </source>
</evidence>
<comment type="caution">
    <text evidence="2">The sequence shown here is derived from an EMBL/GenBank/DDBJ whole genome shotgun (WGS) entry which is preliminary data.</text>
</comment>
<gene>
    <name evidence="2" type="ORF">ACFPIB_13025</name>
</gene>
<evidence type="ECO:0000256" key="1">
    <source>
        <dbReference type="SAM" id="MobiDB-lite"/>
    </source>
</evidence>
<accession>A0ABW0ED65</accession>
<evidence type="ECO:0000313" key="3">
    <source>
        <dbReference type="Proteomes" id="UP001596161"/>
    </source>
</evidence>
<organism evidence="2 3">
    <name type="scientific">Adhaeribacter terreus</name>
    <dbReference type="NCBI Taxonomy" id="529703"/>
    <lineage>
        <taxon>Bacteria</taxon>
        <taxon>Pseudomonadati</taxon>
        <taxon>Bacteroidota</taxon>
        <taxon>Cytophagia</taxon>
        <taxon>Cytophagales</taxon>
        <taxon>Hymenobacteraceae</taxon>
        <taxon>Adhaeribacter</taxon>
    </lineage>
</organism>
<dbReference type="PROSITE" id="PS51257">
    <property type="entry name" value="PROKAR_LIPOPROTEIN"/>
    <property type="match status" value="1"/>
</dbReference>
<feature type="compositionally biased region" description="Basic and acidic residues" evidence="1">
    <location>
        <begin position="43"/>
        <end position="52"/>
    </location>
</feature>